<evidence type="ECO:0000256" key="1">
    <source>
        <dbReference type="ARBA" id="ARBA00009809"/>
    </source>
</evidence>
<reference evidence="8" key="1">
    <citation type="journal article" date="2019" name="Int. J. Syst. Evol. Microbiol.">
        <title>The Global Catalogue of Microorganisms (GCM) 10K type strain sequencing project: providing services to taxonomists for standard genome sequencing and annotation.</title>
        <authorList>
            <consortium name="The Broad Institute Genomics Platform"/>
            <consortium name="The Broad Institute Genome Sequencing Center for Infectious Disease"/>
            <person name="Wu L."/>
            <person name="Ma J."/>
        </authorList>
    </citation>
    <scope>NUCLEOTIDE SEQUENCE [LARGE SCALE GENOMIC DNA]</scope>
    <source>
        <strain evidence="8">JCM 17085</strain>
    </source>
</reference>
<comment type="caution">
    <text evidence="7">The sequence shown here is derived from an EMBL/GenBank/DDBJ whole genome shotgun (WGS) entry which is preliminary data.</text>
</comment>
<feature type="domain" description="Beta-galactosidase galactose-binding" evidence="6">
    <location>
        <begin position="751"/>
        <end position="812"/>
    </location>
</feature>
<organism evidence="7 8">
    <name type="scientific">Mucilaginibacter panaciglaebae</name>
    <dbReference type="NCBI Taxonomy" id="502331"/>
    <lineage>
        <taxon>Bacteria</taxon>
        <taxon>Pseudomonadati</taxon>
        <taxon>Bacteroidota</taxon>
        <taxon>Sphingobacteriia</taxon>
        <taxon>Sphingobacteriales</taxon>
        <taxon>Sphingobacteriaceae</taxon>
        <taxon>Mucilaginibacter</taxon>
    </lineage>
</organism>
<dbReference type="InterPro" id="IPR048913">
    <property type="entry name" value="BetaGal_gal-bd"/>
</dbReference>
<dbReference type="InterPro" id="IPR008979">
    <property type="entry name" value="Galactose-bd-like_sf"/>
</dbReference>
<sequence length="844" mass="93266">MSAAAQPGTGTPSRNDHMFPSATVAKPFFDYDARGFLINGKRTFIASAGMEYARVPRALWHDRLLRLKRAGFNAVEMYTFWNFHEPKEGQFNFTGNHDLDAYLKLIKSMGMYAIVRVGPYYCGEWNMGGYPIWLRFKKGLRVREDNPAFLAAVDRYFEKLIPIVSRNQINRGGAVIMVQLENEHRGGWGTVMPDNYFKHLRAKSLQLGLQVPYFFSGLHSGNDPASDYASLDDPGRPNPWFSPEYWGVWFLNYGPQETDSTLYDRRTWKIIAHGGNGYNVYMAHGGSNFDYNNDRDNAASYDYGAAVGQTGDLRPIYYSFKRANWFARSFQAILENSLDEQQNKPTVSDTIIKVTARKSPAGTIAFLDNPDSIAVKFQLKPPADVPVKGATSLKLAPGEIMPVVKNYAIAPNIKLIWAPARIYAVIPQGNTTTLLVYGDTDSKVQLYFSVDENATAALNSNAFKFANGLLAFNTAIGTVPSAHSITIAGHTLKIIAVNNELATRSWFDETNGNVIAGADYVANATANGAMIERPWTVKATFPVWIFKSNGAVVKLNQKPAGNHPQQLKLGDWQAKDASLAAQPEFNDKSWKQTTDPQQMGADGDITAYAWYRTKIKVGQTGHYLLQLRKAPEGGAVFLDGKRVDTPGLFPDTVHLALTGGVIHTLAIFTSHIGRNKLIFKIGEIDTLDRKGIWGKVTLKKTGSESPALNVTNWRMRGGPCGNVTGDGCVIGFANSDLGWSELPARPTNRPQFYKSVLNLAGKTYSNAIWRVNTTSLSSGSVWVNGHNLGRYPEKIKISGMYIPNCWLKPGKNTLVIFDENGVLPTGVAVEAETAASRETQSLQF</sequence>
<dbReference type="Pfam" id="PF01301">
    <property type="entry name" value="Glyco_hydro_35"/>
    <property type="match status" value="2"/>
</dbReference>
<dbReference type="SUPFAM" id="SSF49785">
    <property type="entry name" value="Galactose-binding domain-like"/>
    <property type="match status" value="1"/>
</dbReference>
<protein>
    <recommendedName>
        <fullName evidence="9">Beta-galactosidase</fullName>
    </recommendedName>
</protein>
<dbReference type="InterPro" id="IPR031330">
    <property type="entry name" value="Gly_Hdrlase_35_cat"/>
</dbReference>
<evidence type="ECO:0000256" key="2">
    <source>
        <dbReference type="ARBA" id="ARBA00022801"/>
    </source>
</evidence>
<evidence type="ECO:0000259" key="5">
    <source>
        <dbReference type="Pfam" id="PF01301"/>
    </source>
</evidence>
<proteinExistence type="inferred from homology"/>
<dbReference type="Proteomes" id="UP001500841">
    <property type="component" value="Unassembled WGS sequence"/>
</dbReference>
<keyword evidence="8" id="KW-1185">Reference proteome</keyword>
<keyword evidence="3" id="KW-0326">Glycosidase</keyword>
<feature type="domain" description="Glycoside hydrolase 35 catalytic" evidence="5">
    <location>
        <begin position="218"/>
        <end position="322"/>
    </location>
</feature>
<dbReference type="RefSeq" id="WP_345104857.1">
    <property type="nucleotide sequence ID" value="NZ_BAABCV010000008.1"/>
</dbReference>
<evidence type="ECO:0000313" key="7">
    <source>
        <dbReference type="EMBL" id="GAA4099502.1"/>
    </source>
</evidence>
<keyword evidence="2" id="KW-0378">Hydrolase</keyword>
<gene>
    <name evidence="7" type="ORF">GCM10022392_24740</name>
</gene>
<dbReference type="Gene3D" id="2.60.120.260">
    <property type="entry name" value="Galactose-binding domain-like"/>
    <property type="match status" value="2"/>
</dbReference>
<evidence type="ECO:0000256" key="4">
    <source>
        <dbReference type="RuleBase" id="RU003679"/>
    </source>
</evidence>
<dbReference type="Pfam" id="PF21467">
    <property type="entry name" value="BetaGal_gal-bd"/>
    <property type="match status" value="1"/>
</dbReference>
<name>A0ABP7WY53_9SPHI</name>
<evidence type="ECO:0008006" key="9">
    <source>
        <dbReference type="Google" id="ProtNLM"/>
    </source>
</evidence>
<dbReference type="InterPro" id="IPR017853">
    <property type="entry name" value="GH"/>
</dbReference>
<dbReference type="InterPro" id="IPR001944">
    <property type="entry name" value="Glycoside_Hdrlase_35"/>
</dbReference>
<evidence type="ECO:0000256" key="3">
    <source>
        <dbReference type="ARBA" id="ARBA00023295"/>
    </source>
</evidence>
<accession>A0ABP7WY53</accession>
<dbReference type="EMBL" id="BAABCV010000008">
    <property type="protein sequence ID" value="GAA4099502.1"/>
    <property type="molecule type" value="Genomic_DNA"/>
</dbReference>
<dbReference type="SUPFAM" id="SSF51445">
    <property type="entry name" value="(Trans)glycosidases"/>
    <property type="match status" value="1"/>
</dbReference>
<feature type="domain" description="Glycoside hydrolase 35 catalytic" evidence="5">
    <location>
        <begin position="36"/>
        <end position="198"/>
    </location>
</feature>
<evidence type="ECO:0000259" key="6">
    <source>
        <dbReference type="Pfam" id="PF21467"/>
    </source>
</evidence>
<comment type="similarity">
    <text evidence="1 4">Belongs to the glycosyl hydrolase 35 family.</text>
</comment>
<dbReference type="PRINTS" id="PR00742">
    <property type="entry name" value="GLHYDRLASE35"/>
</dbReference>
<dbReference type="PANTHER" id="PTHR23421">
    <property type="entry name" value="BETA-GALACTOSIDASE RELATED"/>
    <property type="match status" value="1"/>
</dbReference>
<dbReference type="Gene3D" id="3.20.20.80">
    <property type="entry name" value="Glycosidases"/>
    <property type="match status" value="1"/>
</dbReference>
<evidence type="ECO:0000313" key="8">
    <source>
        <dbReference type="Proteomes" id="UP001500841"/>
    </source>
</evidence>